<keyword evidence="2" id="KW-1133">Transmembrane helix</keyword>
<reference evidence="4" key="1">
    <citation type="submission" date="2016-06" db="EMBL/GenBank/DDBJ databases">
        <authorList>
            <person name="Varghese N."/>
            <person name="Submissions Spin"/>
        </authorList>
    </citation>
    <scope>NUCLEOTIDE SEQUENCE [LARGE SCALE GENOMIC DNA]</scope>
    <source>
        <strain evidence="4">DSM 43909</strain>
    </source>
</reference>
<proteinExistence type="predicted"/>
<dbReference type="OrthoDB" id="3366858at2"/>
<feature type="region of interest" description="Disordered" evidence="1">
    <location>
        <begin position="1"/>
        <end position="53"/>
    </location>
</feature>
<feature type="compositionally biased region" description="Basic and acidic residues" evidence="1">
    <location>
        <begin position="1"/>
        <end position="12"/>
    </location>
</feature>
<keyword evidence="2" id="KW-0472">Membrane</keyword>
<name>A0A1C5A0R1_MICVI</name>
<dbReference type="Proteomes" id="UP000198242">
    <property type="component" value="Chromosome I"/>
</dbReference>
<keyword evidence="4" id="KW-1185">Reference proteome</keyword>
<gene>
    <name evidence="3" type="ORF">GA0074695_6432</name>
</gene>
<keyword evidence="2" id="KW-0812">Transmembrane</keyword>
<evidence type="ECO:0000313" key="3">
    <source>
        <dbReference type="EMBL" id="SCF38749.1"/>
    </source>
</evidence>
<evidence type="ECO:0000313" key="4">
    <source>
        <dbReference type="Proteomes" id="UP000198242"/>
    </source>
</evidence>
<dbReference type="RefSeq" id="WP_089009577.1">
    <property type="nucleotide sequence ID" value="NZ_LT607411.1"/>
</dbReference>
<organism evidence="3 4">
    <name type="scientific">Micromonospora viridifaciens</name>
    <dbReference type="NCBI Taxonomy" id="1881"/>
    <lineage>
        <taxon>Bacteria</taxon>
        <taxon>Bacillati</taxon>
        <taxon>Actinomycetota</taxon>
        <taxon>Actinomycetes</taxon>
        <taxon>Micromonosporales</taxon>
        <taxon>Micromonosporaceae</taxon>
        <taxon>Micromonospora</taxon>
    </lineage>
</organism>
<feature type="compositionally biased region" description="Low complexity" evidence="1">
    <location>
        <begin position="27"/>
        <end position="53"/>
    </location>
</feature>
<dbReference type="Pfam" id="PF14014">
    <property type="entry name" value="DUF4230"/>
    <property type="match status" value="1"/>
</dbReference>
<accession>A0A1C5A0R1</accession>
<dbReference type="AlphaFoldDB" id="A0A1C5A0R1"/>
<evidence type="ECO:0000256" key="1">
    <source>
        <dbReference type="SAM" id="MobiDB-lite"/>
    </source>
</evidence>
<sequence>MVRDGDINEPTREFPGYPTGDDLRARSSATPDPASGAPASGAPASGYGSASGAPASVNGPVRGLLWVLGAAALAVVLLLGVQATGILPDFRNPFAKEQTDRSQPTLLKSIRDLSRYVAAEGDFQVVVDLQNDRRNVPDFLLNERTLFVGAGRVEAYVDFSKIADGAIVESADKKSVEIKLPAPQLGETNLDLEKSYVFAQQRGLLNRLNDLLAGDPNRQQQVYRLAEDRITAAARDSGLTARAEENTRKMLEGLLHSLGYEKVTVTYTAP</sequence>
<dbReference type="InterPro" id="IPR025324">
    <property type="entry name" value="DUF4230"/>
</dbReference>
<dbReference type="EMBL" id="LT607411">
    <property type="protein sequence ID" value="SCF38749.1"/>
    <property type="molecule type" value="Genomic_DNA"/>
</dbReference>
<protein>
    <recommendedName>
        <fullName evidence="5">DUF4230 domain-containing protein</fullName>
    </recommendedName>
</protein>
<evidence type="ECO:0008006" key="5">
    <source>
        <dbReference type="Google" id="ProtNLM"/>
    </source>
</evidence>
<feature type="transmembrane region" description="Helical" evidence="2">
    <location>
        <begin position="64"/>
        <end position="87"/>
    </location>
</feature>
<evidence type="ECO:0000256" key="2">
    <source>
        <dbReference type="SAM" id="Phobius"/>
    </source>
</evidence>